<organism evidence="5 6">
    <name type="scientific">Glutamicibacter bergerei</name>
    <dbReference type="NCBI Taxonomy" id="256702"/>
    <lineage>
        <taxon>Bacteria</taxon>
        <taxon>Bacillati</taxon>
        <taxon>Actinomycetota</taxon>
        <taxon>Actinomycetes</taxon>
        <taxon>Micrococcales</taxon>
        <taxon>Micrococcaceae</taxon>
        <taxon>Glutamicibacter</taxon>
    </lineage>
</organism>
<proteinExistence type="inferred from homology"/>
<sequence>MKKTKRGLKLVPALSVASIGLLLAGCSGGADPNDPNAQGGETQVAESDGGVDVYGPVTGTEAELLEKSWADWSEENGIKIRYTGDKNFESQLGIKVQGGDTPDLAVFPQPGLLEATVASGKVQKLPEGAQAEVGKNWSEDWQNYGKVDGVQYGAPLMASVKGYIWYSPKQFEEWGVSVPKTWDEMTALGTEITKKTDEPAWCAGFASGEASGWPGTDWIEDAVLRQSGTEAYDKWVSGELEFTSPEITSAFDSVGEILLDPKQVNAGYGDVKSINATAFGDIGTAVAKGTCPLTHQASFLEGFIIDAKNADGETPTVAPDGDVWAFIAPQFNEGDPTSVVGGGEFVAAFSNDEDTAKVQEYLASADWANSRVKLGGVISANSGLDPENASSDLLRSAVELLQDPSTTFRFDGSDLMPKSVGADSFWKGIVDWIDGKPTKEVLENIQAGYDS</sequence>
<name>A0ABV9MSF0_9MICC</name>
<evidence type="ECO:0000256" key="2">
    <source>
        <dbReference type="ARBA" id="ARBA00022448"/>
    </source>
</evidence>
<evidence type="ECO:0000256" key="1">
    <source>
        <dbReference type="ARBA" id="ARBA00008520"/>
    </source>
</evidence>
<comment type="similarity">
    <text evidence="1">Belongs to the bacterial solute-binding protein 1 family.</text>
</comment>
<dbReference type="Gene3D" id="3.40.190.10">
    <property type="entry name" value="Periplasmic binding protein-like II"/>
    <property type="match status" value="2"/>
</dbReference>
<keyword evidence="6" id="KW-1185">Reference proteome</keyword>
<accession>A0ABV9MSF0</accession>
<dbReference type="PROSITE" id="PS51257">
    <property type="entry name" value="PROKAR_LIPOPROTEIN"/>
    <property type="match status" value="1"/>
</dbReference>
<evidence type="ECO:0000313" key="5">
    <source>
        <dbReference type="EMBL" id="MFC4717939.1"/>
    </source>
</evidence>
<dbReference type="Pfam" id="PF13416">
    <property type="entry name" value="SBP_bac_8"/>
    <property type="match status" value="1"/>
</dbReference>
<dbReference type="Proteomes" id="UP001595884">
    <property type="component" value="Unassembled WGS sequence"/>
</dbReference>
<evidence type="ECO:0000313" key="6">
    <source>
        <dbReference type="Proteomes" id="UP001595884"/>
    </source>
</evidence>
<reference evidence="6" key="1">
    <citation type="journal article" date="2019" name="Int. J. Syst. Evol. Microbiol.">
        <title>The Global Catalogue of Microorganisms (GCM) 10K type strain sequencing project: providing services to taxonomists for standard genome sequencing and annotation.</title>
        <authorList>
            <consortium name="The Broad Institute Genomics Platform"/>
            <consortium name="The Broad Institute Genome Sequencing Center for Infectious Disease"/>
            <person name="Wu L."/>
            <person name="Ma J."/>
        </authorList>
    </citation>
    <scope>NUCLEOTIDE SEQUENCE [LARGE SCALE GENOMIC DNA]</scope>
    <source>
        <strain evidence="6">CGMCC 1.12849</strain>
    </source>
</reference>
<dbReference type="RefSeq" id="WP_346059699.1">
    <property type="nucleotide sequence ID" value="NZ_BAAAVQ010000055.1"/>
</dbReference>
<evidence type="ECO:0000256" key="4">
    <source>
        <dbReference type="SAM" id="SignalP"/>
    </source>
</evidence>
<comment type="caution">
    <text evidence="5">The sequence shown here is derived from an EMBL/GenBank/DDBJ whole genome shotgun (WGS) entry which is preliminary data.</text>
</comment>
<dbReference type="EMBL" id="JBHSHE010000088">
    <property type="protein sequence ID" value="MFC4717939.1"/>
    <property type="molecule type" value="Genomic_DNA"/>
</dbReference>
<dbReference type="PANTHER" id="PTHR43649">
    <property type="entry name" value="ARABINOSE-BINDING PROTEIN-RELATED"/>
    <property type="match status" value="1"/>
</dbReference>
<feature type="signal peptide" evidence="4">
    <location>
        <begin position="1"/>
        <end position="24"/>
    </location>
</feature>
<keyword evidence="2" id="KW-0813">Transport</keyword>
<keyword evidence="4" id="KW-0732">Signal</keyword>
<dbReference type="InterPro" id="IPR006059">
    <property type="entry name" value="SBP"/>
</dbReference>
<dbReference type="PANTHER" id="PTHR43649:SF29">
    <property type="entry name" value="OSMOPROTECTIVE COMPOUNDS-BINDING PROTEIN GGTB"/>
    <property type="match status" value="1"/>
</dbReference>
<dbReference type="SUPFAM" id="SSF53850">
    <property type="entry name" value="Periplasmic binding protein-like II"/>
    <property type="match status" value="1"/>
</dbReference>
<protein>
    <submittedName>
        <fullName evidence="5">ABC transporter substrate-binding protein</fullName>
    </submittedName>
</protein>
<dbReference type="InterPro" id="IPR050490">
    <property type="entry name" value="Bact_solute-bd_prot1"/>
</dbReference>
<evidence type="ECO:0000256" key="3">
    <source>
        <dbReference type="SAM" id="MobiDB-lite"/>
    </source>
</evidence>
<feature type="chain" id="PRO_5047421360" evidence="4">
    <location>
        <begin position="25"/>
        <end position="451"/>
    </location>
</feature>
<feature type="compositionally biased region" description="Polar residues" evidence="3">
    <location>
        <begin position="35"/>
        <end position="45"/>
    </location>
</feature>
<gene>
    <name evidence="5" type="ORF">ACFO7V_17595</name>
</gene>
<feature type="region of interest" description="Disordered" evidence="3">
    <location>
        <begin position="32"/>
        <end position="52"/>
    </location>
</feature>